<dbReference type="PRINTS" id="PR01217">
    <property type="entry name" value="PRICHEXTENSN"/>
</dbReference>
<reference evidence="2 3" key="1">
    <citation type="submission" date="2019-02" db="EMBL/GenBank/DDBJ databases">
        <title>Deep-cultivation of Planctomycetes and their phenomic and genomic characterization uncovers novel biology.</title>
        <authorList>
            <person name="Wiegand S."/>
            <person name="Jogler M."/>
            <person name="Boedeker C."/>
            <person name="Pinto D."/>
            <person name="Vollmers J."/>
            <person name="Rivas-Marin E."/>
            <person name="Kohn T."/>
            <person name="Peeters S.H."/>
            <person name="Heuer A."/>
            <person name="Rast P."/>
            <person name="Oberbeckmann S."/>
            <person name="Bunk B."/>
            <person name="Jeske O."/>
            <person name="Meyerdierks A."/>
            <person name="Storesund J.E."/>
            <person name="Kallscheuer N."/>
            <person name="Luecker S."/>
            <person name="Lage O.M."/>
            <person name="Pohl T."/>
            <person name="Merkel B.J."/>
            <person name="Hornburger P."/>
            <person name="Mueller R.-W."/>
            <person name="Bruemmer F."/>
            <person name="Labrenz M."/>
            <person name="Spormann A.M."/>
            <person name="Op den Camp H."/>
            <person name="Overmann J."/>
            <person name="Amann R."/>
            <person name="Jetten M.S.M."/>
            <person name="Mascher T."/>
            <person name="Medema M.H."/>
            <person name="Devos D.P."/>
            <person name="Kaster A.-K."/>
            <person name="Ovreas L."/>
            <person name="Rohde M."/>
            <person name="Galperin M.Y."/>
            <person name="Jogler C."/>
        </authorList>
    </citation>
    <scope>NUCLEOTIDE SEQUENCE [LARGE SCALE GENOMIC DNA]</scope>
    <source>
        <strain evidence="2 3">Spa11</strain>
    </source>
</reference>
<evidence type="ECO:0000313" key="3">
    <source>
        <dbReference type="Proteomes" id="UP000316426"/>
    </source>
</evidence>
<dbReference type="Gene3D" id="1.10.340.30">
    <property type="entry name" value="Hypothetical protein, domain 2"/>
    <property type="match status" value="1"/>
</dbReference>
<feature type="compositionally biased region" description="Low complexity" evidence="1">
    <location>
        <begin position="313"/>
        <end position="333"/>
    </location>
</feature>
<name>A0A518KCI1_9BACT</name>
<feature type="region of interest" description="Disordered" evidence="1">
    <location>
        <begin position="215"/>
        <end position="362"/>
    </location>
</feature>
<dbReference type="GO" id="GO:0006281">
    <property type="term" value="P:DNA repair"/>
    <property type="evidence" value="ECO:0007669"/>
    <property type="project" value="InterPro"/>
</dbReference>
<dbReference type="RefSeq" id="WP_145114856.1">
    <property type="nucleotide sequence ID" value="NZ_CP036349.1"/>
</dbReference>
<keyword evidence="3" id="KW-1185">Reference proteome</keyword>
<gene>
    <name evidence="2" type="ORF">Spa11_37300</name>
</gene>
<feature type="compositionally biased region" description="Low complexity" evidence="1">
    <location>
        <begin position="235"/>
        <end position="244"/>
    </location>
</feature>
<organism evidence="2 3">
    <name type="scientific">Botrimarina mediterranea</name>
    <dbReference type="NCBI Taxonomy" id="2528022"/>
    <lineage>
        <taxon>Bacteria</taxon>
        <taxon>Pseudomonadati</taxon>
        <taxon>Planctomycetota</taxon>
        <taxon>Planctomycetia</taxon>
        <taxon>Pirellulales</taxon>
        <taxon>Lacipirellulaceae</taxon>
        <taxon>Botrimarina</taxon>
    </lineage>
</organism>
<dbReference type="EMBL" id="CP036349">
    <property type="protein sequence ID" value="QDV75512.1"/>
    <property type="molecule type" value="Genomic_DNA"/>
</dbReference>
<protein>
    <submittedName>
        <fullName evidence="2">Uncharacterized protein</fullName>
    </submittedName>
</protein>
<dbReference type="Gene3D" id="1.10.1670.10">
    <property type="entry name" value="Helix-hairpin-Helix base-excision DNA repair enzymes (C-terminal)"/>
    <property type="match status" value="1"/>
</dbReference>
<dbReference type="SUPFAM" id="SSF48150">
    <property type="entry name" value="DNA-glycosylase"/>
    <property type="match status" value="1"/>
</dbReference>
<proteinExistence type="predicted"/>
<dbReference type="KEGG" id="bmei:Spa11_37300"/>
<feature type="compositionally biased region" description="Basic and acidic residues" evidence="1">
    <location>
        <begin position="286"/>
        <end position="296"/>
    </location>
</feature>
<dbReference type="GO" id="GO:0003824">
    <property type="term" value="F:catalytic activity"/>
    <property type="evidence" value="ECO:0007669"/>
    <property type="project" value="InterPro"/>
</dbReference>
<sequence length="362" mass="38629">MAAASNRAARLTKLVSDLKKRYKPTAPPQRALFETILFATLLENSPPDVADKVFSEIESSYYDWNEVRVSSRSELAEHMKVLSDPNGSADRLKRTVQSIFETFYKFDLEELKKQNLGQAVKTLEGFDGVTPFVVSYATQNGLSGHAIACNGGVLIAMQVMEIITEAEAKKGIVPGLERAIPKSKGVEAMLVLHEMGVEVGRNPYGAAAKKLLTELDPSCKDRLPKRPKPPEPAPAEEAPAAKAPVTDKKGPKESDDKKAPPKKAATPAVDSKAKATPTKPAAPAKKAPDKAPEKKPAAKAPAKKVETKKPAPKKAAQAAKKPASKKPAAASSTAKKKPATKASAKPAAKKAADKKPAKRKPK</sequence>
<dbReference type="InterPro" id="IPR023170">
    <property type="entry name" value="HhH_base_excis_C"/>
</dbReference>
<feature type="compositionally biased region" description="Basic and acidic residues" evidence="1">
    <location>
        <begin position="245"/>
        <end position="259"/>
    </location>
</feature>
<dbReference type="AlphaFoldDB" id="A0A518KCI1"/>
<dbReference type="Proteomes" id="UP000316426">
    <property type="component" value="Chromosome"/>
</dbReference>
<evidence type="ECO:0000256" key="1">
    <source>
        <dbReference type="SAM" id="MobiDB-lite"/>
    </source>
</evidence>
<feature type="compositionally biased region" description="Basic and acidic residues" evidence="1">
    <location>
        <begin position="215"/>
        <end position="224"/>
    </location>
</feature>
<accession>A0A518KCI1</accession>
<dbReference type="InterPro" id="IPR011257">
    <property type="entry name" value="DNA_glycosylase"/>
</dbReference>
<evidence type="ECO:0000313" key="2">
    <source>
        <dbReference type="EMBL" id="QDV75512.1"/>
    </source>
</evidence>
<feature type="compositionally biased region" description="Low complexity" evidence="1">
    <location>
        <begin position="262"/>
        <end position="285"/>
    </location>
</feature>